<name>A0A3B1C520_9ZZZZ</name>
<dbReference type="GO" id="GO:0046653">
    <property type="term" value="P:tetrahydrofolate metabolic process"/>
    <property type="evidence" value="ECO:0007669"/>
    <property type="project" value="TreeGrafter"/>
</dbReference>
<gene>
    <name evidence="4" type="ORF">MNBD_NITROSPINAE01-1205</name>
</gene>
<dbReference type="InterPro" id="IPR050554">
    <property type="entry name" value="Met_Synthase/Corrinoid"/>
</dbReference>
<dbReference type="PANTHER" id="PTHR45833">
    <property type="entry name" value="METHIONINE SYNTHASE"/>
    <property type="match status" value="1"/>
</dbReference>
<dbReference type="SUPFAM" id="SSF52242">
    <property type="entry name" value="Cobalamin (vitamin B12)-binding domain"/>
    <property type="match status" value="1"/>
</dbReference>
<dbReference type="PANTHER" id="PTHR45833:SF1">
    <property type="entry name" value="METHIONINE SYNTHASE"/>
    <property type="match status" value="1"/>
</dbReference>
<dbReference type="Pfam" id="PF02310">
    <property type="entry name" value="B12-binding"/>
    <property type="match status" value="1"/>
</dbReference>
<proteinExistence type="predicted"/>
<dbReference type="PROSITE" id="PS51332">
    <property type="entry name" value="B12_BINDING"/>
    <property type="match status" value="1"/>
</dbReference>
<dbReference type="Gene3D" id="3.40.50.280">
    <property type="entry name" value="Cobalamin-binding domain"/>
    <property type="match status" value="1"/>
</dbReference>
<evidence type="ECO:0000256" key="1">
    <source>
        <dbReference type="ARBA" id="ARBA00022723"/>
    </source>
</evidence>
<dbReference type="GO" id="GO:0050667">
    <property type="term" value="P:homocysteine metabolic process"/>
    <property type="evidence" value="ECO:0007669"/>
    <property type="project" value="TreeGrafter"/>
</dbReference>
<dbReference type="InterPro" id="IPR036724">
    <property type="entry name" value="Cobalamin-bd_sf"/>
</dbReference>
<keyword evidence="1" id="KW-0479">Metal-binding</keyword>
<evidence type="ECO:0000256" key="2">
    <source>
        <dbReference type="ARBA" id="ARBA00023285"/>
    </source>
</evidence>
<reference evidence="4" key="1">
    <citation type="submission" date="2018-06" db="EMBL/GenBank/DDBJ databases">
        <authorList>
            <person name="Zhirakovskaya E."/>
        </authorList>
    </citation>
    <scope>NUCLEOTIDE SEQUENCE</scope>
</reference>
<dbReference type="AlphaFoldDB" id="A0A3B1C520"/>
<accession>A0A3B1C520</accession>
<dbReference type="GO" id="GO:0005829">
    <property type="term" value="C:cytosol"/>
    <property type="evidence" value="ECO:0007669"/>
    <property type="project" value="TreeGrafter"/>
</dbReference>
<dbReference type="EMBL" id="UOGC01000148">
    <property type="protein sequence ID" value="VAX23202.1"/>
    <property type="molecule type" value="Genomic_DNA"/>
</dbReference>
<sequence>MDNLTELATLVQRGENTEAVLLASKLLEDSFKVEDIVGAVSKGLAILRNKCTVENFQLLDVLLASRAMVEVMDECVARQLQNDLDKIVEDQKIDTPGDKPTTTLVIGTIQGDVHDLGKHIVATLCRFNNFNVINLGKDVPVDTFINTAIKENADFVGVSSLMTVCLPKIKMVKSGLVEKGHKDIKVVGGGSAALQSDVDSLGLDYLAYDAFDGLDYFLNTQAPKTTGEA</sequence>
<feature type="domain" description="B12-binding" evidence="3">
    <location>
        <begin position="101"/>
        <end position="229"/>
    </location>
</feature>
<organism evidence="4">
    <name type="scientific">hydrothermal vent metagenome</name>
    <dbReference type="NCBI Taxonomy" id="652676"/>
    <lineage>
        <taxon>unclassified sequences</taxon>
        <taxon>metagenomes</taxon>
        <taxon>ecological metagenomes</taxon>
    </lineage>
</organism>
<dbReference type="GO" id="GO:0008705">
    <property type="term" value="F:methionine synthase activity"/>
    <property type="evidence" value="ECO:0007669"/>
    <property type="project" value="TreeGrafter"/>
</dbReference>
<evidence type="ECO:0000313" key="4">
    <source>
        <dbReference type="EMBL" id="VAX23202.1"/>
    </source>
</evidence>
<keyword evidence="2" id="KW-0170">Cobalt</keyword>
<protein>
    <recommendedName>
        <fullName evidence="3">B12-binding domain-containing protein</fullName>
    </recommendedName>
</protein>
<dbReference type="GO" id="GO:0046872">
    <property type="term" value="F:metal ion binding"/>
    <property type="evidence" value="ECO:0007669"/>
    <property type="project" value="UniProtKB-KW"/>
</dbReference>
<evidence type="ECO:0000259" key="3">
    <source>
        <dbReference type="PROSITE" id="PS51332"/>
    </source>
</evidence>
<dbReference type="InterPro" id="IPR006158">
    <property type="entry name" value="Cobalamin-bd"/>
</dbReference>
<dbReference type="GO" id="GO:0031419">
    <property type="term" value="F:cobalamin binding"/>
    <property type="evidence" value="ECO:0007669"/>
    <property type="project" value="InterPro"/>
</dbReference>